<dbReference type="VEuPathDB" id="FungiDB:PTTG_01561"/>
<evidence type="ECO:0000313" key="3">
    <source>
        <dbReference type="Proteomes" id="UP000005240"/>
    </source>
</evidence>
<name>A0A0C4ELC7_PUCT1</name>
<reference evidence="2 3" key="3">
    <citation type="journal article" date="2017" name="G3 (Bethesda)">
        <title>Comparative analysis highlights variable genome content of wheat rusts and divergence of the mating loci.</title>
        <authorList>
            <person name="Cuomo C.A."/>
            <person name="Bakkeren G."/>
            <person name="Khalil H.B."/>
            <person name="Panwar V."/>
            <person name="Joly D."/>
            <person name="Linning R."/>
            <person name="Sakthikumar S."/>
            <person name="Song X."/>
            <person name="Adiconis X."/>
            <person name="Fan L."/>
            <person name="Goldberg J.M."/>
            <person name="Levin J.Z."/>
            <person name="Young S."/>
            <person name="Zeng Q."/>
            <person name="Anikster Y."/>
            <person name="Bruce M."/>
            <person name="Wang M."/>
            <person name="Yin C."/>
            <person name="McCallum B."/>
            <person name="Szabo L.J."/>
            <person name="Hulbert S."/>
            <person name="Chen X."/>
            <person name="Fellers J.P."/>
        </authorList>
    </citation>
    <scope>NUCLEOTIDE SEQUENCE</scope>
    <source>
        <strain evidence="2">isolate 1-1 / race 1 (BBBD)</strain>
        <strain evidence="3">Isolate 1-1 / race 1 (BBBD)</strain>
    </source>
</reference>
<dbReference type="Proteomes" id="UP000005240">
    <property type="component" value="Unassembled WGS sequence"/>
</dbReference>
<gene>
    <name evidence="1" type="ORF">PTTG_01561</name>
</gene>
<proteinExistence type="predicted"/>
<reference evidence="1" key="2">
    <citation type="submission" date="2016-05" db="EMBL/GenBank/DDBJ databases">
        <title>Comparative analysis highlights variable genome content of wheat rusts and divergence of the mating loci.</title>
        <authorList>
            <person name="Cuomo C.A."/>
            <person name="Bakkeren G."/>
            <person name="Szabo L."/>
            <person name="Khalil H."/>
            <person name="Joly D."/>
            <person name="Goldberg J."/>
            <person name="Young S."/>
            <person name="Zeng Q."/>
            <person name="Fellers J."/>
        </authorList>
    </citation>
    <scope>NUCLEOTIDE SEQUENCE [LARGE SCALE GENOMIC DNA]</scope>
    <source>
        <strain evidence="1">1-1 BBBD Race 1</strain>
    </source>
</reference>
<keyword evidence="3" id="KW-1185">Reference proteome</keyword>
<dbReference type="EnsemblFungi" id="PTTG_01561-t43_1">
    <property type="protein sequence ID" value="PTTG_01561-t43_1-p1"/>
    <property type="gene ID" value="PTTG_01561"/>
</dbReference>
<dbReference type="AlphaFoldDB" id="A0A0C4ELC7"/>
<accession>A0A0C4ELC7</accession>
<evidence type="ECO:0000313" key="1">
    <source>
        <dbReference type="EMBL" id="OAW00229.1"/>
    </source>
</evidence>
<evidence type="ECO:0000313" key="2">
    <source>
        <dbReference type="EnsemblFungi" id="PTTG_01561-t43_1-p1"/>
    </source>
</evidence>
<reference evidence="2" key="4">
    <citation type="submission" date="2025-05" db="UniProtKB">
        <authorList>
            <consortium name="EnsemblFungi"/>
        </authorList>
    </citation>
    <scope>IDENTIFICATION</scope>
    <source>
        <strain evidence="2">isolate 1-1 / race 1 (BBBD)</strain>
    </source>
</reference>
<reference evidence="1" key="1">
    <citation type="submission" date="2009-11" db="EMBL/GenBank/DDBJ databases">
        <authorList>
            <consortium name="The Broad Institute Genome Sequencing Platform"/>
            <person name="Ward D."/>
            <person name="Feldgarden M."/>
            <person name="Earl A."/>
            <person name="Young S.K."/>
            <person name="Zeng Q."/>
            <person name="Koehrsen M."/>
            <person name="Alvarado L."/>
            <person name="Berlin A."/>
            <person name="Bochicchio J."/>
            <person name="Borenstein D."/>
            <person name="Chapman S.B."/>
            <person name="Chen Z."/>
            <person name="Engels R."/>
            <person name="Freedman E."/>
            <person name="Gellesch M."/>
            <person name="Goldberg J."/>
            <person name="Griggs A."/>
            <person name="Gujja S."/>
            <person name="Heilman E."/>
            <person name="Heiman D."/>
            <person name="Hepburn T."/>
            <person name="Howarth C."/>
            <person name="Jen D."/>
            <person name="Larson L."/>
            <person name="Lewis B."/>
            <person name="Mehta T."/>
            <person name="Park D."/>
            <person name="Pearson M."/>
            <person name="Roberts A."/>
            <person name="Saif S."/>
            <person name="Shea T."/>
            <person name="Shenoy N."/>
            <person name="Sisk P."/>
            <person name="Stolte C."/>
            <person name="Sykes S."/>
            <person name="Thomson T."/>
            <person name="Walk T."/>
            <person name="White J."/>
            <person name="Yandava C."/>
            <person name="Izard J."/>
            <person name="Baranova O.V."/>
            <person name="Blanton J.M."/>
            <person name="Tanner A.C."/>
            <person name="Dewhirst F.E."/>
            <person name="Haas B."/>
            <person name="Nusbaum C."/>
            <person name="Birren B."/>
        </authorList>
    </citation>
    <scope>NUCLEOTIDE SEQUENCE [LARGE SCALE GENOMIC DNA]</scope>
    <source>
        <strain evidence="1">1-1 BBBD Race 1</strain>
    </source>
</reference>
<protein>
    <submittedName>
        <fullName evidence="1 2">Uncharacterized protein</fullName>
    </submittedName>
</protein>
<sequence>MADEQNDVNTPMIETALQSIEGSFSLRSNLLQCAHPLFQMTPDDRNLAILLLAIHNSIQPSSINPSAIIPHQPSTADDTFEFSNYFKGHVHNLARRVLLKPDI</sequence>
<dbReference type="EMBL" id="ADAS02000001">
    <property type="protein sequence ID" value="OAW00229.1"/>
    <property type="molecule type" value="Genomic_DNA"/>
</dbReference>
<organism evidence="1">
    <name type="scientific">Puccinia triticina (isolate 1-1 / race 1 (BBBD))</name>
    <name type="common">Brown leaf rust fungus</name>
    <dbReference type="NCBI Taxonomy" id="630390"/>
    <lineage>
        <taxon>Eukaryota</taxon>
        <taxon>Fungi</taxon>
        <taxon>Dikarya</taxon>
        <taxon>Basidiomycota</taxon>
        <taxon>Pucciniomycotina</taxon>
        <taxon>Pucciniomycetes</taxon>
        <taxon>Pucciniales</taxon>
        <taxon>Pucciniaceae</taxon>
        <taxon>Puccinia</taxon>
    </lineage>
</organism>